<evidence type="ECO:0000256" key="5">
    <source>
        <dbReference type="ARBA" id="ARBA00023098"/>
    </source>
</evidence>
<keyword evidence="3 7" id="KW-0378">Hydrolase</keyword>
<keyword evidence="6" id="KW-0325">Glycoprotein</keyword>
<feature type="active site" description="Charge relay system" evidence="8">
    <location>
        <position position="387"/>
    </location>
</feature>
<evidence type="ECO:0000256" key="2">
    <source>
        <dbReference type="ARBA" id="ARBA00022729"/>
    </source>
</evidence>
<keyword evidence="2 9" id="KW-0732">Signal</keyword>
<dbReference type="AlphaFoldDB" id="A0AA85K951"/>
<keyword evidence="11" id="KW-1185">Reference proteome</keyword>
<dbReference type="PIRSF" id="PIRSF000862">
    <property type="entry name" value="Steryl_ester_lip"/>
    <property type="match status" value="1"/>
</dbReference>
<evidence type="ECO:0000259" key="10">
    <source>
        <dbReference type="Pfam" id="PF00561"/>
    </source>
</evidence>
<dbReference type="Gene3D" id="3.40.50.1820">
    <property type="entry name" value="alpha/beta hydrolase"/>
    <property type="match status" value="1"/>
</dbReference>
<dbReference type="Pfam" id="PF00561">
    <property type="entry name" value="Abhydrolase_1"/>
    <property type="match status" value="1"/>
</dbReference>
<dbReference type="PANTHER" id="PTHR11005">
    <property type="entry name" value="LYSOSOMAL ACID LIPASE-RELATED"/>
    <property type="match status" value="1"/>
</dbReference>
<dbReference type="GO" id="GO:0016788">
    <property type="term" value="F:hydrolase activity, acting on ester bonds"/>
    <property type="evidence" value="ECO:0007669"/>
    <property type="project" value="InterPro"/>
</dbReference>
<comment type="similarity">
    <text evidence="1 7">Belongs to the AB hydrolase superfamily. Lipase family.</text>
</comment>
<name>A0AA85K951_TRIRE</name>
<feature type="chain" id="PRO_5041669118" description="Lipase" evidence="9">
    <location>
        <begin position="26"/>
        <end position="411"/>
    </location>
</feature>
<keyword evidence="5" id="KW-0443">Lipid metabolism</keyword>
<keyword evidence="4 7" id="KW-0442">Lipid degradation</keyword>
<feature type="domain" description="AB hydrolase-1" evidence="10">
    <location>
        <begin position="92"/>
        <end position="393"/>
    </location>
</feature>
<dbReference type="FunFam" id="3.40.50.1820:FF:000021">
    <property type="entry name" value="Lipase"/>
    <property type="match status" value="1"/>
</dbReference>
<dbReference type="Proteomes" id="UP000050795">
    <property type="component" value="Unassembled WGS sequence"/>
</dbReference>
<protein>
    <recommendedName>
        <fullName evidence="7">Lipase</fullName>
    </recommendedName>
</protein>
<evidence type="ECO:0000313" key="12">
    <source>
        <dbReference type="WBParaSite" id="TREG1_75020.1"/>
    </source>
</evidence>
<organism evidence="11 12">
    <name type="scientific">Trichobilharzia regenti</name>
    <name type="common">Nasal bird schistosome</name>
    <dbReference type="NCBI Taxonomy" id="157069"/>
    <lineage>
        <taxon>Eukaryota</taxon>
        <taxon>Metazoa</taxon>
        <taxon>Spiralia</taxon>
        <taxon>Lophotrochozoa</taxon>
        <taxon>Platyhelminthes</taxon>
        <taxon>Trematoda</taxon>
        <taxon>Digenea</taxon>
        <taxon>Strigeidida</taxon>
        <taxon>Schistosomatoidea</taxon>
        <taxon>Schistosomatidae</taxon>
        <taxon>Trichobilharzia</taxon>
    </lineage>
</organism>
<dbReference type="GO" id="GO:0016042">
    <property type="term" value="P:lipid catabolic process"/>
    <property type="evidence" value="ECO:0007669"/>
    <property type="project" value="UniProtKB-KW"/>
</dbReference>
<evidence type="ECO:0000256" key="3">
    <source>
        <dbReference type="ARBA" id="ARBA00022801"/>
    </source>
</evidence>
<dbReference type="WBParaSite" id="TREG1_75020.1">
    <property type="protein sequence ID" value="TREG1_75020.1"/>
    <property type="gene ID" value="TREG1_75020"/>
</dbReference>
<dbReference type="InterPro" id="IPR029058">
    <property type="entry name" value="AB_hydrolase_fold"/>
</dbReference>
<dbReference type="InterPro" id="IPR025483">
    <property type="entry name" value="Lipase_euk"/>
</dbReference>
<evidence type="ECO:0000256" key="7">
    <source>
        <dbReference type="PIRNR" id="PIRNR000862"/>
    </source>
</evidence>
<dbReference type="InterPro" id="IPR000073">
    <property type="entry name" value="AB_hydrolase_1"/>
</dbReference>
<feature type="active site" description="Charge relay system" evidence="8">
    <location>
        <position position="357"/>
    </location>
</feature>
<accession>A0AA85K951</accession>
<feature type="active site" description="Nucleophile" evidence="8">
    <location>
        <position position="185"/>
    </location>
</feature>
<evidence type="ECO:0000256" key="6">
    <source>
        <dbReference type="ARBA" id="ARBA00023180"/>
    </source>
</evidence>
<reference evidence="11" key="1">
    <citation type="submission" date="2022-06" db="EMBL/GenBank/DDBJ databases">
        <authorList>
            <person name="Berger JAMES D."/>
            <person name="Berger JAMES D."/>
        </authorList>
    </citation>
    <scope>NUCLEOTIDE SEQUENCE [LARGE SCALE GENOMIC DNA]</scope>
</reference>
<evidence type="ECO:0000256" key="8">
    <source>
        <dbReference type="PIRSR" id="PIRSR000862-1"/>
    </source>
</evidence>
<proteinExistence type="inferred from homology"/>
<evidence type="ECO:0000256" key="9">
    <source>
        <dbReference type="SAM" id="SignalP"/>
    </source>
</evidence>
<dbReference type="SUPFAM" id="SSF53474">
    <property type="entry name" value="alpha/beta-Hydrolases"/>
    <property type="match status" value="1"/>
</dbReference>
<evidence type="ECO:0000256" key="1">
    <source>
        <dbReference type="ARBA" id="ARBA00010701"/>
    </source>
</evidence>
<evidence type="ECO:0000313" key="11">
    <source>
        <dbReference type="Proteomes" id="UP000050795"/>
    </source>
</evidence>
<sequence length="411" mass="47067">MEGGSVLFWFLWFLIVSVFIDDAHQNPDFSVEKLFDAFKYGVDPEVYQNITEIISSKGYTPQEHYITTDDGYVLCIIRILPKCDQPFSKQKVVFLQHGLLDSAHTWVNNLGNESLGFILSDNCYDVWMGNSRGSTYSSKHKFLKPEDKEFWEFSWDEMGKYDLSASIKYVLDHTKAEKISYIGHSQGCQVVLACFTEYPELQSRVNLFIALAPAVYLGSMRSPIRFIAPYIKAVEPVVEWFGNGEFLPSNKIIQFLGTFLCKSNHIPFVCSNIIYLMVGYDARNTNETRLPVYVAHTPAGTSVQNMVHYCQAIMSGRFQKYDYGNEKNEEIYGQPNPPLYNLSKLKVPTVIYYGGHDWLASPKDVRKLAKQISYTISSVNYFPQYNHMDFVWGLDAGKVLYPSVLEHLSEV</sequence>
<feature type="signal peptide" evidence="9">
    <location>
        <begin position="1"/>
        <end position="25"/>
    </location>
</feature>
<reference evidence="12" key="2">
    <citation type="submission" date="2023-11" db="UniProtKB">
        <authorList>
            <consortium name="WormBaseParasite"/>
        </authorList>
    </citation>
    <scope>IDENTIFICATION</scope>
</reference>
<evidence type="ECO:0000256" key="4">
    <source>
        <dbReference type="ARBA" id="ARBA00022963"/>
    </source>
</evidence>